<dbReference type="Proteomes" id="UP000001477">
    <property type="component" value="Chromosome"/>
</dbReference>
<dbReference type="AlphaFoldDB" id="C4ZGS0"/>
<dbReference type="HOGENOM" id="CLU_3098939_0_0_9"/>
<reference evidence="1 2" key="1">
    <citation type="journal article" date="2009" name="Proc. Natl. Acad. Sci. U.S.A.">
        <title>Characterizing a model human gut microbiota composed of members of its two dominant bacterial phyla.</title>
        <authorList>
            <person name="Mahowald M.A."/>
            <person name="Rey F.E."/>
            <person name="Seedorf H."/>
            <person name="Turnbaugh P.J."/>
            <person name="Fulton R.S."/>
            <person name="Wollam A."/>
            <person name="Shah N."/>
            <person name="Wang C."/>
            <person name="Magrini V."/>
            <person name="Wilson R.K."/>
            <person name="Cantarel B.L."/>
            <person name="Coutinho P.M."/>
            <person name="Henrissat B."/>
            <person name="Crock L.W."/>
            <person name="Russell A."/>
            <person name="Verberkmoes N.C."/>
            <person name="Hettich R.L."/>
            <person name="Gordon J.I."/>
        </authorList>
    </citation>
    <scope>NUCLEOTIDE SEQUENCE [LARGE SCALE GENOMIC DNA]</scope>
    <source>
        <strain evidence="2">ATCC 33656 / DSM 3377 / JCM 17463 / KCTC 5835 / LMG 30912 / VPI 0990</strain>
    </source>
</reference>
<organism evidence="1 2">
    <name type="scientific">Agathobacter rectalis (strain ATCC 33656 / DSM 3377 / JCM 17463 / KCTC 5835 / VPI 0990)</name>
    <name type="common">Eubacterium rectale</name>
    <dbReference type="NCBI Taxonomy" id="515619"/>
    <lineage>
        <taxon>Bacteria</taxon>
        <taxon>Bacillati</taxon>
        <taxon>Bacillota</taxon>
        <taxon>Clostridia</taxon>
        <taxon>Lachnospirales</taxon>
        <taxon>Lachnospiraceae</taxon>
        <taxon>Agathobacter</taxon>
    </lineage>
</organism>
<dbReference type="KEGG" id="ere:EUBREC_2611"/>
<gene>
    <name evidence="1" type="ordered locus">EUBREC_2611</name>
</gene>
<evidence type="ECO:0000313" key="2">
    <source>
        <dbReference type="Proteomes" id="UP000001477"/>
    </source>
</evidence>
<sequence>MVTVHWQGCIDILQFLFIADLEVHLSMSSYFYSENSTGITIYEKINNPVTN</sequence>
<proteinExistence type="predicted"/>
<protein>
    <submittedName>
        <fullName evidence="1">Uncharacterized protein</fullName>
    </submittedName>
</protein>
<dbReference type="PaxDb" id="515619-EUBREC_2611"/>
<accession>C4ZGS0</accession>
<evidence type="ECO:0000313" key="1">
    <source>
        <dbReference type="EMBL" id="ACR76342.1"/>
    </source>
</evidence>
<name>C4ZGS0_AGARV</name>
<dbReference type="STRING" id="515619.EUBREC_2611"/>
<dbReference type="EMBL" id="CP001107">
    <property type="protein sequence ID" value="ACR76342.1"/>
    <property type="molecule type" value="Genomic_DNA"/>
</dbReference>